<evidence type="ECO:0000259" key="1">
    <source>
        <dbReference type="PROSITE" id="PS50011"/>
    </source>
</evidence>
<dbReference type="Pfam" id="PF00069">
    <property type="entry name" value="Pkinase"/>
    <property type="match status" value="1"/>
</dbReference>
<sequence length="522" mass="57600">MNVLYCTHEFCAHTVATHTDHPATLRHRRLVSTQPITAAHISVARRFLDDRCDSESGDLTLFVELARDRIICCIINHKLGSFTRVTDQSSEPFCCVFRPNEEQLNTRLQAYLRALESSAGNEDSRQYNITGQFQNLVLQDYVTVLIQLPPGSSAPRLFRGAQSFDFRGWHTVAQVTEPSERSTSCEPITSQASGALQQLVVPDPASISNQSISASSGSEPSHHILNPLGEVSKIVDESLANLYVSGCRGIPSQFSLRKLDSSPVAEGGHGFVSRGELNGNEVAIKHPKITVSQSVHQKCQLVRNAAYEAQIWQLCDHINIQTLTAVTRFEGHFAMVSPWMRRGDLSKIIAHPGLSFWDRFLLATHVCNSIVYLHSLSISHGDIKSSNILLSDDGTPKLTDFGSAIKEGLSAPTREPVASLRWMPAEIWRGGKPTPQSDVYSLAMAIFEIFTGAVPYNGVQGPVVIVRIAHGVLPERPENLLPSGDRKCDHLWALLVSCWALDPEIRPTAVDVRDQLNSIFID</sequence>
<comment type="caution">
    <text evidence="2">The sequence shown here is derived from an EMBL/GenBank/DDBJ whole genome shotgun (WGS) entry which is preliminary data.</text>
</comment>
<gene>
    <name evidence="2" type="ORF">RDB_LOCUS96982</name>
</gene>
<dbReference type="PROSITE" id="PS00108">
    <property type="entry name" value="PROTEIN_KINASE_ST"/>
    <property type="match status" value="1"/>
</dbReference>
<dbReference type="PANTHER" id="PTHR44329:SF260">
    <property type="entry name" value="PROTEIN KINASE DOMAIN-CONTAINING PROTEIN"/>
    <property type="match status" value="1"/>
</dbReference>
<organism evidence="2 3">
    <name type="scientific">Rhizoctonia solani</name>
    <dbReference type="NCBI Taxonomy" id="456999"/>
    <lineage>
        <taxon>Eukaryota</taxon>
        <taxon>Fungi</taxon>
        <taxon>Dikarya</taxon>
        <taxon>Basidiomycota</taxon>
        <taxon>Agaricomycotina</taxon>
        <taxon>Agaricomycetes</taxon>
        <taxon>Cantharellales</taxon>
        <taxon>Ceratobasidiaceae</taxon>
        <taxon>Rhizoctonia</taxon>
    </lineage>
</organism>
<protein>
    <recommendedName>
        <fullName evidence="1">Protein kinase domain-containing protein</fullName>
    </recommendedName>
</protein>
<dbReference type="PANTHER" id="PTHR44329">
    <property type="entry name" value="SERINE/THREONINE-PROTEIN KINASE TNNI3K-RELATED"/>
    <property type="match status" value="1"/>
</dbReference>
<proteinExistence type="predicted"/>
<dbReference type="Proteomes" id="UP000663843">
    <property type="component" value="Unassembled WGS sequence"/>
</dbReference>
<dbReference type="SMART" id="SM00220">
    <property type="entry name" value="S_TKc"/>
    <property type="match status" value="1"/>
</dbReference>
<name>A0A8H3BMY2_9AGAM</name>
<dbReference type="InterPro" id="IPR008271">
    <property type="entry name" value="Ser/Thr_kinase_AS"/>
</dbReference>
<dbReference type="InterPro" id="IPR011009">
    <property type="entry name" value="Kinase-like_dom_sf"/>
</dbReference>
<evidence type="ECO:0000313" key="3">
    <source>
        <dbReference type="Proteomes" id="UP000663843"/>
    </source>
</evidence>
<accession>A0A8H3BMY2</accession>
<dbReference type="GO" id="GO:0005524">
    <property type="term" value="F:ATP binding"/>
    <property type="evidence" value="ECO:0007669"/>
    <property type="project" value="InterPro"/>
</dbReference>
<dbReference type="InterPro" id="IPR000719">
    <property type="entry name" value="Prot_kinase_dom"/>
</dbReference>
<dbReference type="Gene3D" id="1.10.510.10">
    <property type="entry name" value="Transferase(Phosphotransferase) domain 1"/>
    <property type="match status" value="1"/>
</dbReference>
<dbReference type="PROSITE" id="PS50011">
    <property type="entry name" value="PROTEIN_KINASE_DOM"/>
    <property type="match status" value="1"/>
</dbReference>
<dbReference type="InterPro" id="IPR051681">
    <property type="entry name" value="Ser/Thr_Kinases-Pseudokinases"/>
</dbReference>
<reference evidence="2" key="1">
    <citation type="submission" date="2021-01" db="EMBL/GenBank/DDBJ databases">
        <authorList>
            <person name="Kaushik A."/>
        </authorList>
    </citation>
    <scope>NUCLEOTIDE SEQUENCE</scope>
    <source>
        <strain evidence="2">AG2-2IIIB</strain>
    </source>
</reference>
<dbReference type="AlphaFoldDB" id="A0A8H3BMY2"/>
<dbReference type="SUPFAM" id="SSF56112">
    <property type="entry name" value="Protein kinase-like (PK-like)"/>
    <property type="match status" value="1"/>
</dbReference>
<evidence type="ECO:0000313" key="2">
    <source>
        <dbReference type="EMBL" id="CAE6461824.1"/>
    </source>
</evidence>
<feature type="domain" description="Protein kinase" evidence="1">
    <location>
        <begin position="258"/>
        <end position="521"/>
    </location>
</feature>
<dbReference type="EMBL" id="CAJMWT010003048">
    <property type="protein sequence ID" value="CAE6461824.1"/>
    <property type="molecule type" value="Genomic_DNA"/>
</dbReference>
<dbReference type="GO" id="GO:0004674">
    <property type="term" value="F:protein serine/threonine kinase activity"/>
    <property type="evidence" value="ECO:0007669"/>
    <property type="project" value="TreeGrafter"/>
</dbReference>